<evidence type="ECO:0000256" key="1">
    <source>
        <dbReference type="ARBA" id="ARBA00004141"/>
    </source>
</evidence>
<keyword evidence="7" id="KW-1185">Reference proteome</keyword>
<dbReference type="InterPro" id="IPR006214">
    <property type="entry name" value="Bax_inhibitor_1-related"/>
</dbReference>
<dbReference type="PANTHER" id="PTHR23291">
    <property type="entry name" value="BAX INHIBITOR-RELATED"/>
    <property type="match status" value="1"/>
</dbReference>
<keyword evidence="4 5" id="KW-0472">Membrane</keyword>
<dbReference type="AlphaFoldDB" id="A0A8J8NLB2"/>
<gene>
    <name evidence="6" type="ORF">FGO68_gene12603</name>
</gene>
<proteinExistence type="inferred from homology"/>
<dbReference type="OrthoDB" id="7933078at2759"/>
<feature type="transmembrane region" description="Helical" evidence="5">
    <location>
        <begin position="179"/>
        <end position="196"/>
    </location>
</feature>
<dbReference type="PANTHER" id="PTHR23291:SF47">
    <property type="entry name" value="TRANSMEMBRANE BAX INHIBITOR MOTIF CONTAINING 7"/>
    <property type="match status" value="1"/>
</dbReference>
<evidence type="ECO:0000313" key="7">
    <source>
        <dbReference type="Proteomes" id="UP000785679"/>
    </source>
</evidence>
<reference evidence="6" key="1">
    <citation type="submission" date="2019-06" db="EMBL/GenBank/DDBJ databases">
        <authorList>
            <person name="Zheng W."/>
        </authorList>
    </citation>
    <scope>NUCLEOTIDE SEQUENCE</scope>
    <source>
        <strain evidence="6">QDHG01</strain>
    </source>
</reference>
<evidence type="ECO:0000256" key="4">
    <source>
        <dbReference type="ARBA" id="ARBA00023136"/>
    </source>
</evidence>
<dbReference type="EMBL" id="RRYP01013552">
    <property type="protein sequence ID" value="TNV76449.1"/>
    <property type="molecule type" value="Genomic_DNA"/>
</dbReference>
<protein>
    <submittedName>
        <fullName evidence="6">Uncharacterized protein</fullName>
    </submittedName>
</protein>
<feature type="transmembrane region" description="Helical" evidence="5">
    <location>
        <begin position="35"/>
        <end position="55"/>
    </location>
</feature>
<dbReference type="Pfam" id="PF01027">
    <property type="entry name" value="Bax1-I"/>
    <property type="match status" value="1"/>
</dbReference>
<comment type="subcellular location">
    <subcellularLocation>
        <location evidence="1">Membrane</location>
        <topology evidence="1">Multi-pass membrane protein</topology>
    </subcellularLocation>
</comment>
<dbReference type="Proteomes" id="UP000785679">
    <property type="component" value="Unassembled WGS sequence"/>
</dbReference>
<organism evidence="6 7">
    <name type="scientific">Halteria grandinella</name>
    <dbReference type="NCBI Taxonomy" id="5974"/>
    <lineage>
        <taxon>Eukaryota</taxon>
        <taxon>Sar</taxon>
        <taxon>Alveolata</taxon>
        <taxon>Ciliophora</taxon>
        <taxon>Intramacronucleata</taxon>
        <taxon>Spirotrichea</taxon>
        <taxon>Stichotrichia</taxon>
        <taxon>Sporadotrichida</taxon>
        <taxon>Halteriidae</taxon>
        <taxon>Halteria</taxon>
    </lineage>
</organism>
<keyword evidence="3 5" id="KW-1133">Transmembrane helix</keyword>
<evidence type="ECO:0000313" key="6">
    <source>
        <dbReference type="EMBL" id="TNV76449.1"/>
    </source>
</evidence>
<evidence type="ECO:0000256" key="3">
    <source>
        <dbReference type="ARBA" id="ARBA00022989"/>
    </source>
</evidence>
<accession>A0A8J8NLB2</accession>
<feature type="transmembrane region" description="Helical" evidence="5">
    <location>
        <begin position="126"/>
        <end position="144"/>
    </location>
</feature>
<sequence length="244" mass="27023">MRLGGSSNEGDNSYRLMNDDGNQGFDDRLGFIRKVYGIMCTQLTITAFMTLLPYLSEGFRLWIISHPGLALACAVLGLALSCGLFCIESLARKVPANYILMLFFTLCEAYTVTFVCAMVNDGLIVLQAAFMTAALSGGLTVYAVTTKRDFTMCGGLIWGIATVMIVFSLFSIFFGRTMSLIYCTLGVIVFAIYLVFDTQLIVGGEGRYAHLNEEDYILGAIILYLDIINIFLYIIEILIRLKND</sequence>
<name>A0A8J8NLB2_HALGN</name>
<comment type="caution">
    <text evidence="6">The sequence shown here is derived from an EMBL/GenBank/DDBJ whole genome shotgun (WGS) entry which is preliminary data.</text>
</comment>
<feature type="transmembrane region" description="Helical" evidence="5">
    <location>
        <begin position="99"/>
        <end position="120"/>
    </location>
</feature>
<keyword evidence="2 5" id="KW-0812">Transmembrane</keyword>
<evidence type="ECO:0000256" key="5">
    <source>
        <dbReference type="RuleBase" id="RU004379"/>
    </source>
</evidence>
<evidence type="ECO:0000256" key="2">
    <source>
        <dbReference type="ARBA" id="ARBA00022692"/>
    </source>
</evidence>
<feature type="transmembrane region" description="Helical" evidence="5">
    <location>
        <begin position="61"/>
        <end position="87"/>
    </location>
</feature>
<comment type="similarity">
    <text evidence="5">Belongs to the BI1 family.</text>
</comment>
<feature type="transmembrane region" description="Helical" evidence="5">
    <location>
        <begin position="216"/>
        <end position="239"/>
    </location>
</feature>
<feature type="transmembrane region" description="Helical" evidence="5">
    <location>
        <begin position="156"/>
        <end position="173"/>
    </location>
</feature>
<dbReference type="GO" id="GO:0016020">
    <property type="term" value="C:membrane"/>
    <property type="evidence" value="ECO:0007669"/>
    <property type="project" value="UniProtKB-SubCell"/>
</dbReference>